<feature type="transmembrane region" description="Helical" evidence="7">
    <location>
        <begin position="135"/>
        <end position="162"/>
    </location>
</feature>
<feature type="transmembrane region" description="Helical" evidence="7">
    <location>
        <begin position="168"/>
        <end position="192"/>
    </location>
</feature>
<evidence type="ECO:0000256" key="4">
    <source>
        <dbReference type="ARBA" id="ARBA00022692"/>
    </source>
</evidence>
<feature type="transmembrane region" description="Helical" evidence="7">
    <location>
        <begin position="272"/>
        <end position="293"/>
    </location>
</feature>
<dbReference type="GO" id="GO:0022857">
    <property type="term" value="F:transmembrane transporter activity"/>
    <property type="evidence" value="ECO:0007669"/>
    <property type="project" value="UniProtKB-UniRule"/>
</dbReference>
<dbReference type="PANTHER" id="PTHR33362">
    <property type="entry name" value="SIALIC ACID TRAP TRANSPORTER PERMEASE PROTEIN SIAT-RELATED"/>
    <property type="match status" value="1"/>
</dbReference>
<evidence type="ECO:0000313" key="10">
    <source>
        <dbReference type="Proteomes" id="UP000202485"/>
    </source>
</evidence>
<dbReference type="Proteomes" id="UP000202485">
    <property type="component" value="Unassembled WGS sequence"/>
</dbReference>
<dbReference type="GO" id="GO:0005886">
    <property type="term" value="C:plasma membrane"/>
    <property type="evidence" value="ECO:0007669"/>
    <property type="project" value="UniProtKB-SubCell"/>
</dbReference>
<comment type="function">
    <text evidence="7">Part of the tripartite ATP-independent periplasmic (TRAP) transport system.</text>
</comment>
<keyword evidence="6 7" id="KW-0472">Membrane</keyword>
<keyword evidence="3 7" id="KW-0997">Cell inner membrane</keyword>
<dbReference type="Pfam" id="PF06808">
    <property type="entry name" value="DctM"/>
    <property type="match status" value="1"/>
</dbReference>
<feature type="transmembrane region" description="Helical" evidence="7">
    <location>
        <begin position="336"/>
        <end position="353"/>
    </location>
</feature>
<feature type="transmembrane region" description="Helical" evidence="7">
    <location>
        <begin position="54"/>
        <end position="78"/>
    </location>
</feature>
<feature type="transmembrane region" description="Helical" evidence="7">
    <location>
        <begin position="397"/>
        <end position="421"/>
    </location>
</feature>
<evidence type="ECO:0000256" key="1">
    <source>
        <dbReference type="ARBA" id="ARBA00004429"/>
    </source>
</evidence>
<keyword evidence="10" id="KW-1185">Reference proteome</keyword>
<dbReference type="PIRSF" id="PIRSF006066">
    <property type="entry name" value="HI0050"/>
    <property type="match status" value="1"/>
</dbReference>
<feature type="transmembrane region" description="Helical" evidence="7">
    <location>
        <begin position="313"/>
        <end position="331"/>
    </location>
</feature>
<comment type="subunit">
    <text evidence="7">The complex comprises the extracytoplasmic solute receptor protein and the two transmembrane proteins.</text>
</comment>
<evidence type="ECO:0000313" key="9">
    <source>
        <dbReference type="EMBL" id="SMX45492.1"/>
    </source>
</evidence>
<dbReference type="EMBL" id="FXYG01000003">
    <property type="protein sequence ID" value="SMX45492.1"/>
    <property type="molecule type" value="Genomic_DNA"/>
</dbReference>
<name>A0A238KTL1_9RHOB</name>
<dbReference type="OrthoDB" id="9790209at2"/>
<feature type="transmembrane region" description="Helical" evidence="7">
    <location>
        <begin position="213"/>
        <end position="236"/>
    </location>
</feature>
<dbReference type="PANTHER" id="PTHR33362:SF3">
    <property type="entry name" value="SIALIC ACID TRAP TRANSPORTER PERMEASE PROTEIN SIAT"/>
    <property type="match status" value="1"/>
</dbReference>
<proteinExistence type="inferred from homology"/>
<protein>
    <recommendedName>
        <fullName evidence="7">TRAP transporter large permease protein</fullName>
    </recommendedName>
</protein>
<evidence type="ECO:0000256" key="6">
    <source>
        <dbReference type="ARBA" id="ARBA00023136"/>
    </source>
</evidence>
<keyword evidence="5 7" id="KW-1133">Transmembrane helix</keyword>
<dbReference type="InterPro" id="IPR010656">
    <property type="entry name" value="DctM"/>
</dbReference>
<gene>
    <name evidence="9" type="primary">siaT_11</name>
    <name evidence="9" type="ORF">RUA8715_02704</name>
</gene>
<dbReference type="RefSeq" id="WP_093964183.1">
    <property type="nucleotide sequence ID" value="NZ_FXYG01000003.1"/>
</dbReference>
<evidence type="ECO:0000256" key="3">
    <source>
        <dbReference type="ARBA" id="ARBA00022519"/>
    </source>
</evidence>
<organism evidence="9 10">
    <name type="scientific">Ruegeria arenilitoris</name>
    <dbReference type="NCBI Taxonomy" id="1173585"/>
    <lineage>
        <taxon>Bacteria</taxon>
        <taxon>Pseudomonadati</taxon>
        <taxon>Pseudomonadota</taxon>
        <taxon>Alphaproteobacteria</taxon>
        <taxon>Rhodobacterales</taxon>
        <taxon>Roseobacteraceae</taxon>
        <taxon>Ruegeria</taxon>
    </lineage>
</organism>
<feature type="transmembrane region" description="Helical" evidence="7">
    <location>
        <begin position="98"/>
        <end position="123"/>
    </location>
</feature>
<keyword evidence="7" id="KW-0813">Transport</keyword>
<dbReference type="AlphaFoldDB" id="A0A238KTL1"/>
<feature type="domain" description="TRAP C4-dicarboxylate transport system permease DctM subunit" evidence="8">
    <location>
        <begin position="8"/>
        <end position="417"/>
    </location>
</feature>
<evidence type="ECO:0000256" key="7">
    <source>
        <dbReference type="RuleBase" id="RU369079"/>
    </source>
</evidence>
<keyword evidence="2" id="KW-1003">Cell membrane</keyword>
<comment type="similarity">
    <text evidence="7">Belongs to the TRAP transporter large permease family.</text>
</comment>
<feature type="transmembrane region" description="Helical" evidence="7">
    <location>
        <begin position="6"/>
        <end position="33"/>
    </location>
</feature>
<comment type="subcellular location">
    <subcellularLocation>
        <location evidence="1 7">Cell inner membrane</location>
        <topology evidence="1 7">Multi-pass membrane protein</topology>
    </subcellularLocation>
</comment>
<accession>A0A238KTL1</accession>
<sequence length="429" mass="45454">MLVWFLPVFLVFLLIGLPVFFALLAAPGLLLWLNGQTNDITLLYRNVYNGMDSFPLMAIPFFMLAGELMNRGGITIRLVEFSQALMGHLRGGLAHVNVLSSILFAGLSGSAVADTSALGSMLIPAMEKQGYTRKFAAAITAASSVIGPIIPPSGIMIIYAYVMGESVAALFLAGIVPGVMVGIGLMLMIKVMANRYDFPVASRKYTWPERGQASLKAFFPLMTPVIILGGILGGIFTPTEAAAVAVGYAFIIGFFVLRTLTLKEVPEVLSNAGMTSAVVLLLVGAAMAFKTVVSLSHAPEQLAALILGLSENPLILLFLINLLLFVVGMFLDAGPAIIILGPILGPIFTSLGVDPIHFAIIMSVNLTVGLATPPMGLVLFVAAAVSRERVETIAKAILPFLAVEIAVIFLITYVPAISMTIPRLTGFAN</sequence>
<feature type="transmembrane region" description="Helical" evidence="7">
    <location>
        <begin position="242"/>
        <end position="260"/>
    </location>
</feature>
<evidence type="ECO:0000259" key="8">
    <source>
        <dbReference type="Pfam" id="PF06808"/>
    </source>
</evidence>
<keyword evidence="4 7" id="KW-0812">Transmembrane</keyword>
<dbReference type="NCBIfam" id="TIGR00786">
    <property type="entry name" value="dctM"/>
    <property type="match status" value="1"/>
</dbReference>
<feature type="transmembrane region" description="Helical" evidence="7">
    <location>
        <begin position="359"/>
        <end position="385"/>
    </location>
</feature>
<dbReference type="InterPro" id="IPR004681">
    <property type="entry name" value="TRAP_DctM"/>
</dbReference>
<evidence type="ECO:0000256" key="5">
    <source>
        <dbReference type="ARBA" id="ARBA00022989"/>
    </source>
</evidence>
<evidence type="ECO:0000256" key="2">
    <source>
        <dbReference type="ARBA" id="ARBA00022475"/>
    </source>
</evidence>
<reference evidence="10" key="1">
    <citation type="submission" date="2017-05" db="EMBL/GenBank/DDBJ databases">
        <authorList>
            <person name="Rodrigo-Torres L."/>
            <person name="Arahal R. D."/>
            <person name="Lucena T."/>
        </authorList>
    </citation>
    <scope>NUCLEOTIDE SEQUENCE [LARGE SCALE GENOMIC DNA]</scope>
    <source>
        <strain evidence="10">CECT 8715</strain>
    </source>
</reference>